<evidence type="ECO:0000313" key="2">
    <source>
        <dbReference type="EMBL" id="MFC0687017.1"/>
    </source>
</evidence>
<feature type="compositionally biased region" description="Polar residues" evidence="1">
    <location>
        <begin position="21"/>
        <end position="30"/>
    </location>
</feature>
<protein>
    <recommendedName>
        <fullName evidence="4">Transposase</fullName>
    </recommendedName>
</protein>
<evidence type="ECO:0000313" key="3">
    <source>
        <dbReference type="Proteomes" id="UP001589858"/>
    </source>
</evidence>
<dbReference type="EMBL" id="JBHLTM010000081">
    <property type="protein sequence ID" value="MFC0687017.1"/>
    <property type="molecule type" value="Genomic_DNA"/>
</dbReference>
<feature type="region of interest" description="Disordered" evidence="1">
    <location>
        <begin position="1"/>
        <end position="32"/>
    </location>
</feature>
<sequence>MIKNITGAFERPFHKNDNRQQPHSSRQGIGTANGLLPLRELRLLVAGMVD</sequence>
<gene>
    <name evidence="2" type="ORF">ACFFF8_20755</name>
</gene>
<organism evidence="2 3">
    <name type="scientific">Novosphingobium clariflavum</name>
    <dbReference type="NCBI Taxonomy" id="2029884"/>
    <lineage>
        <taxon>Bacteria</taxon>
        <taxon>Pseudomonadati</taxon>
        <taxon>Pseudomonadota</taxon>
        <taxon>Alphaproteobacteria</taxon>
        <taxon>Sphingomonadales</taxon>
        <taxon>Sphingomonadaceae</taxon>
        <taxon>Novosphingobium</taxon>
    </lineage>
</organism>
<proteinExistence type="predicted"/>
<evidence type="ECO:0000256" key="1">
    <source>
        <dbReference type="SAM" id="MobiDB-lite"/>
    </source>
</evidence>
<accession>A0ABV6SCN2</accession>
<dbReference type="RefSeq" id="WP_267221024.1">
    <property type="nucleotide sequence ID" value="NZ_JAPCWC010000009.1"/>
</dbReference>
<feature type="compositionally biased region" description="Basic and acidic residues" evidence="1">
    <location>
        <begin position="11"/>
        <end position="20"/>
    </location>
</feature>
<reference evidence="2 3" key="1">
    <citation type="submission" date="2024-09" db="EMBL/GenBank/DDBJ databases">
        <authorList>
            <person name="Sun Q."/>
            <person name="Mori K."/>
        </authorList>
    </citation>
    <scope>NUCLEOTIDE SEQUENCE [LARGE SCALE GENOMIC DNA]</scope>
    <source>
        <strain evidence="2 3">CICC 11035S</strain>
    </source>
</reference>
<keyword evidence="3" id="KW-1185">Reference proteome</keyword>
<evidence type="ECO:0008006" key="4">
    <source>
        <dbReference type="Google" id="ProtNLM"/>
    </source>
</evidence>
<dbReference type="Proteomes" id="UP001589858">
    <property type="component" value="Unassembled WGS sequence"/>
</dbReference>
<name>A0ABV6SCN2_9SPHN</name>
<comment type="caution">
    <text evidence="2">The sequence shown here is derived from an EMBL/GenBank/DDBJ whole genome shotgun (WGS) entry which is preliminary data.</text>
</comment>